<feature type="transmembrane region" description="Helical" evidence="7">
    <location>
        <begin position="339"/>
        <end position="360"/>
    </location>
</feature>
<feature type="transmembrane region" description="Helical" evidence="7">
    <location>
        <begin position="224"/>
        <end position="244"/>
    </location>
</feature>
<dbReference type="PANTHER" id="PTHR43077:SF8">
    <property type="entry name" value="DOXORUBICIN RESISTANCE ABC TRANSPORTER PERMEASE PROTEIN DRRB"/>
    <property type="match status" value="1"/>
</dbReference>
<gene>
    <name evidence="9" type="ORF">IU470_27390</name>
</gene>
<comment type="caution">
    <text evidence="9">The sequence shown here is derived from an EMBL/GenBank/DDBJ whole genome shotgun (WGS) entry which is preliminary data.</text>
</comment>
<evidence type="ECO:0000259" key="8">
    <source>
        <dbReference type="Pfam" id="PF12051"/>
    </source>
</evidence>
<accession>A0ABS0CJS2</accession>
<feature type="transmembrane region" description="Helical" evidence="7">
    <location>
        <begin position="277"/>
        <end position="298"/>
    </location>
</feature>
<evidence type="ECO:0000256" key="5">
    <source>
        <dbReference type="ARBA" id="ARBA00022989"/>
    </source>
</evidence>
<evidence type="ECO:0000256" key="1">
    <source>
        <dbReference type="ARBA" id="ARBA00004651"/>
    </source>
</evidence>
<evidence type="ECO:0000256" key="2">
    <source>
        <dbReference type="ARBA" id="ARBA00007783"/>
    </source>
</evidence>
<organism evidence="9 10">
    <name type="scientific">Nocardia abscessus</name>
    <dbReference type="NCBI Taxonomy" id="120957"/>
    <lineage>
        <taxon>Bacteria</taxon>
        <taxon>Bacillati</taxon>
        <taxon>Actinomycetota</taxon>
        <taxon>Actinomycetes</taxon>
        <taxon>Mycobacteriales</taxon>
        <taxon>Nocardiaceae</taxon>
        <taxon>Nocardia</taxon>
    </lineage>
</organism>
<dbReference type="RefSeq" id="WP_195035694.1">
    <property type="nucleotide sequence ID" value="NZ_JADLRE010000026.1"/>
</dbReference>
<keyword evidence="3" id="KW-1003">Cell membrane</keyword>
<evidence type="ECO:0000256" key="4">
    <source>
        <dbReference type="ARBA" id="ARBA00022692"/>
    </source>
</evidence>
<dbReference type="EMBL" id="JADLRE010000026">
    <property type="protein sequence ID" value="MBF6228809.1"/>
    <property type="molecule type" value="Genomic_DNA"/>
</dbReference>
<keyword evidence="6 7" id="KW-0472">Membrane</keyword>
<evidence type="ECO:0000256" key="6">
    <source>
        <dbReference type="ARBA" id="ARBA00023136"/>
    </source>
</evidence>
<name>A0ABS0CJS2_9NOCA</name>
<dbReference type="Gene3D" id="3.40.1710.10">
    <property type="entry name" value="abc type-2 transporter like domain"/>
    <property type="match status" value="1"/>
</dbReference>
<dbReference type="InterPro" id="IPR051328">
    <property type="entry name" value="T7SS_ABC-Transporter"/>
</dbReference>
<dbReference type="InterPro" id="IPR022703">
    <property type="entry name" value="DUF3533"/>
</dbReference>
<dbReference type="PANTHER" id="PTHR43077">
    <property type="entry name" value="TRANSPORT PERMEASE YVFS-RELATED"/>
    <property type="match status" value="1"/>
</dbReference>
<proteinExistence type="inferred from homology"/>
<sequence length="445" mass="47272">MTESSTSGDTADGQRPHPRVWVGPAVVVSLLMSLLATMYLAYVVDPAKHMHDFPVAVVNQDQGDMLGGHVTNVGQQVSDALVEHIPADKVDLQVLGMAETQKKLDDGTLYGAIVIPSDFTHRLSIFSAASVAYDDVSRPTITVITNPRVGSFAASMVRTIAENALGQTNRTIGTQLTTMMQTQIQSGSGQAPAMAGLSRLMLAEPVELVVAPNHPLPPGTGDGLVAFLYTLLVLLGGFTGAMVINGMVDSSLGFAPAELGPWYSHVPRARISRLRTLMLKWSIIVGAAPIVAGIYMGVAHWLGTPVDRPLALFLYSTMAIIAVGVTALSILAVFGTMGLLINLVLFVVLGLPTSGGTIPIEAIPERLVWLARFEPMHQVYLGIRAILHFNAEADSGLGRAVWMTLIGLTIGLVLGATATRYYDHKGLHRKPADAKVAEVMDSVAA</sequence>
<comment type="similarity">
    <text evidence="2">Belongs to the ABC-2 integral membrane protein family.</text>
</comment>
<evidence type="ECO:0000256" key="3">
    <source>
        <dbReference type="ARBA" id="ARBA00022475"/>
    </source>
</evidence>
<dbReference type="Pfam" id="PF12051">
    <property type="entry name" value="DUF3533"/>
    <property type="match status" value="1"/>
</dbReference>
<evidence type="ECO:0000313" key="9">
    <source>
        <dbReference type="EMBL" id="MBF6228809.1"/>
    </source>
</evidence>
<reference evidence="9 10" key="1">
    <citation type="submission" date="2020-10" db="EMBL/GenBank/DDBJ databases">
        <title>Identification of Nocardia species via Next-generation sequencing and recognition of intraspecies genetic diversity.</title>
        <authorList>
            <person name="Li P."/>
            <person name="Li P."/>
            <person name="Lu B."/>
        </authorList>
    </citation>
    <scope>NUCLEOTIDE SEQUENCE [LARGE SCALE GENOMIC DNA]</scope>
    <source>
        <strain evidence="9 10">N-11</strain>
    </source>
</reference>
<evidence type="ECO:0000256" key="7">
    <source>
        <dbReference type="SAM" id="Phobius"/>
    </source>
</evidence>
<feature type="domain" description="DUF3533" evidence="8">
    <location>
        <begin position="28"/>
        <end position="399"/>
    </location>
</feature>
<feature type="transmembrane region" description="Helical" evidence="7">
    <location>
        <begin position="310"/>
        <end position="332"/>
    </location>
</feature>
<feature type="transmembrane region" description="Helical" evidence="7">
    <location>
        <begin position="400"/>
        <end position="422"/>
    </location>
</feature>
<feature type="transmembrane region" description="Helical" evidence="7">
    <location>
        <begin position="20"/>
        <end position="42"/>
    </location>
</feature>
<keyword evidence="4 7" id="KW-0812">Transmembrane</keyword>
<evidence type="ECO:0000313" key="10">
    <source>
        <dbReference type="Proteomes" id="UP000807309"/>
    </source>
</evidence>
<protein>
    <submittedName>
        <fullName evidence="9">DUF3533 domain-containing protein</fullName>
    </submittedName>
</protein>
<dbReference type="Proteomes" id="UP000807309">
    <property type="component" value="Unassembled WGS sequence"/>
</dbReference>
<keyword evidence="10" id="KW-1185">Reference proteome</keyword>
<keyword evidence="5 7" id="KW-1133">Transmembrane helix</keyword>
<comment type="subcellular location">
    <subcellularLocation>
        <location evidence="1">Cell membrane</location>
        <topology evidence="1">Multi-pass membrane protein</topology>
    </subcellularLocation>
</comment>